<evidence type="ECO:0000256" key="3">
    <source>
        <dbReference type="ARBA" id="ARBA00022840"/>
    </source>
</evidence>
<evidence type="ECO:0000313" key="6">
    <source>
        <dbReference type="EMBL" id="SVB71196.1"/>
    </source>
</evidence>
<dbReference type="InterPro" id="IPR011704">
    <property type="entry name" value="ATPase_dyneun-rel_AAA"/>
</dbReference>
<comment type="similarity">
    <text evidence="1">Belongs to the CbbQ/NirQ/NorQ/GpvN family.</text>
</comment>
<dbReference type="PANTHER" id="PTHR42759">
    <property type="entry name" value="MOXR FAMILY PROTEIN"/>
    <property type="match status" value="1"/>
</dbReference>
<dbReference type="EMBL" id="UINC01054000">
    <property type="protein sequence ID" value="SVB71196.1"/>
    <property type="molecule type" value="Genomic_DNA"/>
</dbReference>
<evidence type="ECO:0000256" key="1">
    <source>
        <dbReference type="ARBA" id="ARBA00009417"/>
    </source>
</evidence>
<accession>A0A382G7F5</accession>
<dbReference type="GO" id="GO:0016887">
    <property type="term" value="F:ATP hydrolysis activity"/>
    <property type="evidence" value="ECO:0007669"/>
    <property type="project" value="InterPro"/>
</dbReference>
<evidence type="ECO:0000256" key="2">
    <source>
        <dbReference type="ARBA" id="ARBA00022741"/>
    </source>
</evidence>
<evidence type="ECO:0000259" key="4">
    <source>
        <dbReference type="Pfam" id="PF07728"/>
    </source>
</evidence>
<protein>
    <recommendedName>
        <fullName evidence="7">AAA family ATPase</fullName>
    </recommendedName>
</protein>
<dbReference type="InterPro" id="IPR050764">
    <property type="entry name" value="CbbQ/NirQ/NorQ/GpvN"/>
</dbReference>
<feature type="domain" description="ATPase dynein-related AAA" evidence="4">
    <location>
        <begin position="63"/>
        <end position="212"/>
    </location>
</feature>
<feature type="domain" description="CbbQ/NirQ/NorQ C-terminal" evidence="5">
    <location>
        <begin position="225"/>
        <end position="308"/>
    </location>
</feature>
<organism evidence="6">
    <name type="scientific">marine metagenome</name>
    <dbReference type="NCBI Taxonomy" id="408172"/>
    <lineage>
        <taxon>unclassified sequences</taxon>
        <taxon>metagenomes</taxon>
        <taxon>ecological metagenomes</taxon>
    </lineage>
</organism>
<dbReference type="Pfam" id="PF08406">
    <property type="entry name" value="CbbQ_C"/>
    <property type="match status" value="1"/>
</dbReference>
<dbReference type="Gene3D" id="3.40.50.300">
    <property type="entry name" value="P-loop containing nucleotide triphosphate hydrolases"/>
    <property type="match status" value="1"/>
</dbReference>
<sequence>KEWRNFGKNEFLSKLGVERPIMTTQSLYKSYIIEEYHLEEEPYYVPVGDEVELFEAAYQQKLPLIFKGPTGCGKTRFVEYMSYRLGIELTKVTKNADGGINMPLVTIACHEDLTASDLVGRYLLEGDQTVWIDGPLTRAVKVGGICYLDEIVEARKDTTVLIHPLTDHRRILPVEKRGELLEAAEGFLLVLSYNPGYQSALKDLKHSTRQRFVSIEFDYPPRDLEAEIVQHEAGIDADTAIQLAKLGEKVRNLKEHGLGEGASTRLLIYAGKLIAQGIAPRRACQVSVNWAVTDDAAIQQSIAEIISSIFE</sequence>
<gene>
    <name evidence="6" type="ORF">METZ01_LOCUS224050</name>
</gene>
<evidence type="ECO:0008006" key="7">
    <source>
        <dbReference type="Google" id="ProtNLM"/>
    </source>
</evidence>
<proteinExistence type="inferred from homology"/>
<name>A0A382G7F5_9ZZZZ</name>
<dbReference type="SUPFAM" id="SSF52540">
    <property type="entry name" value="P-loop containing nucleoside triphosphate hydrolases"/>
    <property type="match status" value="1"/>
</dbReference>
<dbReference type="InterPro" id="IPR027417">
    <property type="entry name" value="P-loop_NTPase"/>
</dbReference>
<dbReference type="GO" id="GO:0005524">
    <property type="term" value="F:ATP binding"/>
    <property type="evidence" value="ECO:0007669"/>
    <property type="project" value="UniProtKB-KW"/>
</dbReference>
<dbReference type="PANTHER" id="PTHR42759:SF7">
    <property type="entry name" value="DENITRIFICATION REGULATORY PROTEIN NIRQ"/>
    <property type="match status" value="1"/>
</dbReference>
<dbReference type="InterPro" id="IPR013615">
    <property type="entry name" value="CbbQ_C"/>
</dbReference>
<dbReference type="AlphaFoldDB" id="A0A382G7F5"/>
<dbReference type="Pfam" id="PF07728">
    <property type="entry name" value="AAA_5"/>
    <property type="match status" value="1"/>
</dbReference>
<feature type="non-terminal residue" evidence="6">
    <location>
        <position position="1"/>
    </location>
</feature>
<evidence type="ECO:0000259" key="5">
    <source>
        <dbReference type="Pfam" id="PF08406"/>
    </source>
</evidence>
<reference evidence="6" key="1">
    <citation type="submission" date="2018-05" db="EMBL/GenBank/DDBJ databases">
        <authorList>
            <person name="Lanie J.A."/>
            <person name="Ng W.-L."/>
            <person name="Kazmierczak K.M."/>
            <person name="Andrzejewski T.M."/>
            <person name="Davidsen T.M."/>
            <person name="Wayne K.J."/>
            <person name="Tettelin H."/>
            <person name="Glass J.I."/>
            <person name="Rusch D."/>
            <person name="Podicherti R."/>
            <person name="Tsui H.-C.T."/>
            <person name="Winkler M.E."/>
        </authorList>
    </citation>
    <scope>NUCLEOTIDE SEQUENCE</scope>
</reference>
<keyword evidence="2" id="KW-0547">Nucleotide-binding</keyword>
<keyword evidence="3" id="KW-0067">ATP-binding</keyword>